<feature type="non-terminal residue" evidence="2">
    <location>
        <position position="1"/>
    </location>
</feature>
<feature type="region of interest" description="Disordered" evidence="1">
    <location>
        <begin position="1"/>
        <end position="40"/>
    </location>
</feature>
<protein>
    <submittedName>
        <fullName evidence="2">Uncharacterized protein</fullName>
    </submittedName>
</protein>
<dbReference type="AlphaFoldDB" id="A0A699T8C2"/>
<organism evidence="2">
    <name type="scientific">Tanacetum cinerariifolium</name>
    <name type="common">Dalmatian daisy</name>
    <name type="synonym">Chrysanthemum cinerariifolium</name>
    <dbReference type="NCBI Taxonomy" id="118510"/>
    <lineage>
        <taxon>Eukaryota</taxon>
        <taxon>Viridiplantae</taxon>
        <taxon>Streptophyta</taxon>
        <taxon>Embryophyta</taxon>
        <taxon>Tracheophyta</taxon>
        <taxon>Spermatophyta</taxon>
        <taxon>Magnoliopsida</taxon>
        <taxon>eudicotyledons</taxon>
        <taxon>Gunneridae</taxon>
        <taxon>Pentapetalae</taxon>
        <taxon>asterids</taxon>
        <taxon>campanulids</taxon>
        <taxon>Asterales</taxon>
        <taxon>Asteraceae</taxon>
        <taxon>Asteroideae</taxon>
        <taxon>Anthemideae</taxon>
        <taxon>Anthemidinae</taxon>
        <taxon>Tanacetum</taxon>
    </lineage>
</organism>
<proteinExistence type="predicted"/>
<reference evidence="2" key="1">
    <citation type="journal article" date="2019" name="Sci. Rep.">
        <title>Draft genome of Tanacetum cinerariifolium, the natural source of mosquito coil.</title>
        <authorList>
            <person name="Yamashiro T."/>
            <person name="Shiraishi A."/>
            <person name="Satake H."/>
            <person name="Nakayama K."/>
        </authorList>
    </citation>
    <scope>NUCLEOTIDE SEQUENCE</scope>
</reference>
<feature type="compositionally biased region" description="Gly residues" evidence="1">
    <location>
        <begin position="22"/>
        <end position="32"/>
    </location>
</feature>
<gene>
    <name evidence="2" type="ORF">Tci_877053</name>
</gene>
<evidence type="ECO:0000256" key="1">
    <source>
        <dbReference type="SAM" id="MobiDB-lite"/>
    </source>
</evidence>
<dbReference type="EMBL" id="BKCJ011215907">
    <property type="protein sequence ID" value="GFD05084.1"/>
    <property type="molecule type" value="Genomic_DNA"/>
</dbReference>
<name>A0A699T8C2_TANCI</name>
<accession>A0A699T8C2</accession>
<sequence>GALPRRRGSRGQCSRGRLRPRAGGGGTAGQPGPGRHECAPAPAALLWPAGAAAGRAPRPGGQRCPLRSRAVGCYYPGQLHLPAGRAGRAASVASRVKSSYVAAEASAFPQG</sequence>
<comment type="caution">
    <text evidence="2">The sequence shown here is derived from an EMBL/GenBank/DDBJ whole genome shotgun (WGS) entry which is preliminary data.</text>
</comment>
<evidence type="ECO:0000313" key="2">
    <source>
        <dbReference type="EMBL" id="GFD05084.1"/>
    </source>
</evidence>